<gene>
    <name evidence="1" type="ORF">F1189_21370</name>
</gene>
<proteinExistence type="predicted"/>
<dbReference type="RefSeq" id="WP_150042909.1">
    <property type="nucleotide sequence ID" value="NZ_OW485601.1"/>
</dbReference>
<keyword evidence="2" id="KW-1185">Reference proteome</keyword>
<evidence type="ECO:0000313" key="1">
    <source>
        <dbReference type="EMBL" id="KAA5610055.1"/>
    </source>
</evidence>
<reference evidence="1 2" key="1">
    <citation type="submission" date="2019-09" db="EMBL/GenBank/DDBJ databases">
        <title>Genome sequence of Rhodovastum atsumiense, a diverse member of the Acetobacteraceae family of non-sulfur purple photosynthetic bacteria.</title>
        <authorList>
            <person name="Meyer T."/>
            <person name="Kyndt J."/>
        </authorList>
    </citation>
    <scope>NUCLEOTIDE SEQUENCE [LARGE SCALE GENOMIC DNA]</scope>
    <source>
        <strain evidence="1 2">DSM 21279</strain>
    </source>
</reference>
<dbReference type="AlphaFoldDB" id="A0A5M6IRF4"/>
<organism evidence="1 2">
    <name type="scientific">Rhodovastum atsumiense</name>
    <dbReference type="NCBI Taxonomy" id="504468"/>
    <lineage>
        <taxon>Bacteria</taxon>
        <taxon>Pseudomonadati</taxon>
        <taxon>Pseudomonadota</taxon>
        <taxon>Alphaproteobacteria</taxon>
        <taxon>Acetobacterales</taxon>
        <taxon>Acetobacteraceae</taxon>
        <taxon>Rhodovastum</taxon>
    </lineage>
</organism>
<protein>
    <submittedName>
        <fullName evidence="1">Uncharacterized protein</fullName>
    </submittedName>
</protein>
<evidence type="ECO:0000313" key="2">
    <source>
        <dbReference type="Proteomes" id="UP000325255"/>
    </source>
</evidence>
<dbReference type="Proteomes" id="UP000325255">
    <property type="component" value="Unassembled WGS sequence"/>
</dbReference>
<accession>A0A5M6IRF4</accession>
<name>A0A5M6IRF4_9PROT</name>
<sequence>MMENGLHFADSMDSAPVSETALERAARYRWTAEYIQDPSLSPYLMRVAEEYQKQAANGVSLREPEPVF</sequence>
<comment type="caution">
    <text evidence="1">The sequence shown here is derived from an EMBL/GenBank/DDBJ whole genome shotgun (WGS) entry which is preliminary data.</text>
</comment>
<dbReference type="EMBL" id="VWPK01000039">
    <property type="protein sequence ID" value="KAA5610055.1"/>
    <property type="molecule type" value="Genomic_DNA"/>
</dbReference>